<protein>
    <submittedName>
        <fullName evidence="1">Uncharacterized protein</fullName>
    </submittedName>
</protein>
<dbReference type="OrthoDB" id="3789324at2"/>
<accession>A0A316TVQ9</accession>
<gene>
    <name evidence="1" type="ORF">DJ010_06010</name>
</gene>
<keyword evidence="2" id="KW-1185">Reference proteome</keyword>
<dbReference type="Proteomes" id="UP000245507">
    <property type="component" value="Unassembled WGS sequence"/>
</dbReference>
<dbReference type="AlphaFoldDB" id="A0A316TVQ9"/>
<comment type="caution">
    <text evidence="1">The sequence shown here is derived from an EMBL/GenBank/DDBJ whole genome shotgun (WGS) entry which is preliminary data.</text>
</comment>
<dbReference type="RefSeq" id="WP_109692734.1">
    <property type="nucleotide sequence ID" value="NZ_QGDD01000002.1"/>
</dbReference>
<reference evidence="1 2" key="1">
    <citation type="submission" date="2018-05" db="EMBL/GenBank/DDBJ databases">
        <title>Nocardioides silvaticus genome.</title>
        <authorList>
            <person name="Li C."/>
            <person name="Wang G."/>
        </authorList>
    </citation>
    <scope>NUCLEOTIDE SEQUENCE [LARGE SCALE GENOMIC DNA]</scope>
    <source>
        <strain evidence="1 2">CCTCC AB 2018079</strain>
    </source>
</reference>
<proteinExistence type="predicted"/>
<evidence type="ECO:0000313" key="1">
    <source>
        <dbReference type="EMBL" id="PWN03646.1"/>
    </source>
</evidence>
<dbReference type="EMBL" id="QGDD01000002">
    <property type="protein sequence ID" value="PWN03646.1"/>
    <property type="molecule type" value="Genomic_DNA"/>
</dbReference>
<name>A0A316TVQ9_9ACTN</name>
<organism evidence="1 2">
    <name type="scientific">Nocardioides silvaticus</name>
    <dbReference type="NCBI Taxonomy" id="2201891"/>
    <lineage>
        <taxon>Bacteria</taxon>
        <taxon>Bacillati</taxon>
        <taxon>Actinomycetota</taxon>
        <taxon>Actinomycetes</taxon>
        <taxon>Propionibacteriales</taxon>
        <taxon>Nocardioidaceae</taxon>
        <taxon>Nocardioides</taxon>
    </lineage>
</organism>
<sequence>MGYDGAGGLREPVDRAVQQLLRRAVFDHARLERRRIFPPVLHVGVPGIRARTFEVDGELDLATRTDVVEAMLRPALEKGVVPLVWLTRRGDLAAHDVDGAWSAAVGAAGGELGLALGLVVVTRRSWHDPRTGVHRTWKRVRPR</sequence>
<evidence type="ECO:0000313" key="2">
    <source>
        <dbReference type="Proteomes" id="UP000245507"/>
    </source>
</evidence>